<name>A0A1L6ZHJ2_BACIA</name>
<evidence type="ECO:0000313" key="2">
    <source>
        <dbReference type="EMBL" id="APT45993.1"/>
    </source>
</evidence>
<reference evidence="2 3" key="1">
    <citation type="submission" date="2016-05" db="EMBL/GenBank/DDBJ databases">
        <title>Complete Genome and Methylome Analysis of Psychrotrophic Bacterial Isolates from Antarctic Lake Untersee.</title>
        <authorList>
            <person name="Fomenkov A."/>
            <person name="Akimov V.N."/>
            <person name="Vasilyeva L.V."/>
            <person name="Andersen D."/>
            <person name="Vincze T."/>
            <person name="Roberts R.J."/>
        </authorList>
    </citation>
    <scope>NUCLEOTIDE SEQUENCE [LARGE SCALE GENOMIC DNA]</scope>
    <source>
        <strain evidence="2 3">U14-5</strain>
    </source>
</reference>
<dbReference type="RefSeq" id="WP_075622218.1">
    <property type="nucleotide sequence ID" value="NZ_CP015607.1"/>
</dbReference>
<proteinExistence type="predicted"/>
<feature type="transmembrane region" description="Helical" evidence="1">
    <location>
        <begin position="388"/>
        <end position="408"/>
    </location>
</feature>
<evidence type="ECO:0000313" key="3">
    <source>
        <dbReference type="Proteomes" id="UP000185426"/>
    </source>
</evidence>
<evidence type="ECO:0000256" key="1">
    <source>
        <dbReference type="SAM" id="Phobius"/>
    </source>
</evidence>
<feature type="transmembrane region" description="Helical" evidence="1">
    <location>
        <begin position="298"/>
        <end position="317"/>
    </location>
</feature>
<feature type="transmembrane region" description="Helical" evidence="1">
    <location>
        <begin position="209"/>
        <end position="232"/>
    </location>
</feature>
<accession>A0A1L6ZHJ2</accession>
<feature type="transmembrane region" description="Helical" evidence="1">
    <location>
        <begin position="420"/>
        <end position="443"/>
    </location>
</feature>
<feature type="transmembrane region" description="Helical" evidence="1">
    <location>
        <begin position="272"/>
        <end position="291"/>
    </location>
</feature>
<feature type="transmembrane region" description="Helical" evidence="1">
    <location>
        <begin position="139"/>
        <end position="161"/>
    </location>
</feature>
<feature type="transmembrane region" description="Helical" evidence="1">
    <location>
        <begin position="53"/>
        <end position="72"/>
    </location>
</feature>
<feature type="transmembrane region" description="Helical" evidence="1">
    <location>
        <begin position="167"/>
        <end position="188"/>
    </location>
</feature>
<sequence>MNNTLSLLWMKSQRRLISKNQEKKMPFLILLLFIAAIGFQLSAVSSMGDWNAVAAGWIIVCLFVLYTGFGLFTNRLPSQMNDIIWLYGNGASSLWTVVISVWMYHIFWRGALLIISALAADLLLFFMTQQYPFLLGKSLILTGLLCLVETWMIAVSCARTIRVYKRLLLLGFVLMFFSFALLVLNQLVMKQPSLMNIADSLMFQAGRMIEEFSILSVFIFIGVMFLSFMMMYRASHRLEMKESLVKEAVFWEEFEGKHIQSSPIVQKKGKTWWGLPALTGIWTFLWIELLLIKKYRTFHLFSTILLIGTYYVVFTYFSDWLNLFLIVIAASVLFSSYYAGIVRHAQTGVLYLFPGDLYQKIILLEVFQTFWLYAFYLISLLLAGIQDVLYGTLFGGGVYIWFLAIRLFAFMQPLRRERSFALAAYYRSLLFASVISAMVMISIHLITDGLLTTIVSLAAGAGFYVLCYRYRAVH</sequence>
<protein>
    <submittedName>
        <fullName evidence="2">Sporulation killing factor system integral membrane protein</fullName>
    </submittedName>
</protein>
<feature type="transmembrane region" description="Helical" evidence="1">
    <location>
        <begin position="361"/>
        <end position="382"/>
    </location>
</feature>
<feature type="transmembrane region" description="Helical" evidence="1">
    <location>
        <begin position="323"/>
        <end position="340"/>
    </location>
</feature>
<organism evidence="2 3">
    <name type="scientific">Bacillus safensis</name>
    <dbReference type="NCBI Taxonomy" id="561879"/>
    <lineage>
        <taxon>Bacteria</taxon>
        <taxon>Bacillati</taxon>
        <taxon>Bacillota</taxon>
        <taxon>Bacilli</taxon>
        <taxon>Bacillales</taxon>
        <taxon>Bacillaceae</taxon>
        <taxon>Bacillus</taxon>
    </lineage>
</organism>
<dbReference type="EMBL" id="CP015607">
    <property type="protein sequence ID" value="APT45993.1"/>
    <property type="molecule type" value="Genomic_DNA"/>
</dbReference>
<dbReference type="NCBIfam" id="TIGR04405">
    <property type="entry name" value="SkfF"/>
    <property type="match status" value="1"/>
</dbReference>
<keyword evidence="1" id="KW-0472">Membrane</keyword>
<dbReference type="AlphaFoldDB" id="A0A1L6ZHJ2"/>
<feature type="transmembrane region" description="Helical" evidence="1">
    <location>
        <begin position="110"/>
        <end position="127"/>
    </location>
</feature>
<dbReference type="Proteomes" id="UP000185426">
    <property type="component" value="Chromosome"/>
</dbReference>
<feature type="transmembrane region" description="Helical" evidence="1">
    <location>
        <begin position="84"/>
        <end position="104"/>
    </location>
</feature>
<keyword evidence="1" id="KW-1133">Transmembrane helix</keyword>
<gene>
    <name evidence="2" type="ORF">BSA145_08845</name>
</gene>
<feature type="transmembrane region" description="Helical" evidence="1">
    <location>
        <begin position="449"/>
        <end position="468"/>
    </location>
</feature>
<dbReference type="InterPro" id="IPR030920">
    <property type="entry name" value="SkfF"/>
</dbReference>
<keyword evidence="1" id="KW-0812">Transmembrane</keyword>